<keyword evidence="2" id="KW-1185">Reference proteome</keyword>
<gene>
    <name evidence="1" type="ORF">AVEN_65499_1</name>
</gene>
<organism evidence="1 2">
    <name type="scientific">Araneus ventricosus</name>
    <name type="common">Orbweaver spider</name>
    <name type="synonym">Epeira ventricosa</name>
    <dbReference type="NCBI Taxonomy" id="182803"/>
    <lineage>
        <taxon>Eukaryota</taxon>
        <taxon>Metazoa</taxon>
        <taxon>Ecdysozoa</taxon>
        <taxon>Arthropoda</taxon>
        <taxon>Chelicerata</taxon>
        <taxon>Arachnida</taxon>
        <taxon>Araneae</taxon>
        <taxon>Araneomorphae</taxon>
        <taxon>Entelegynae</taxon>
        <taxon>Araneoidea</taxon>
        <taxon>Araneidae</taxon>
        <taxon>Araneus</taxon>
    </lineage>
</organism>
<dbReference type="Proteomes" id="UP000499080">
    <property type="component" value="Unassembled WGS sequence"/>
</dbReference>
<evidence type="ECO:0000313" key="1">
    <source>
        <dbReference type="EMBL" id="GBM89689.1"/>
    </source>
</evidence>
<protein>
    <submittedName>
        <fullName evidence="1">Uncharacterized protein</fullName>
    </submittedName>
</protein>
<comment type="caution">
    <text evidence="1">The sequence shown here is derived from an EMBL/GenBank/DDBJ whole genome shotgun (WGS) entry which is preliminary data.</text>
</comment>
<dbReference type="AlphaFoldDB" id="A0A4Y2JJR6"/>
<accession>A0A4Y2JJR6</accession>
<sequence length="209" mass="23156">MFVKERTQPSGIRNSATRAPVTRDCKYLLTSEPSNQEFETHLTEHFNCFKGDSKCLWKSKPAIRNLKPYVSRETANVCGRANPAITNSKLSHQSISYVSRETANVCGWANPLITNSKLSQPSISYVSREIANICGRANPAITNSKLSQPSISYVSRETANVCGRANPVITNSELSHQSTCYKGLQIFADEQSQQSGIRNSRHQATSFPL</sequence>
<name>A0A4Y2JJR6_ARAVE</name>
<reference evidence="1 2" key="1">
    <citation type="journal article" date="2019" name="Sci. Rep.">
        <title>Orb-weaving spider Araneus ventricosus genome elucidates the spidroin gene catalogue.</title>
        <authorList>
            <person name="Kono N."/>
            <person name="Nakamura H."/>
            <person name="Ohtoshi R."/>
            <person name="Moran D.A.P."/>
            <person name="Shinohara A."/>
            <person name="Yoshida Y."/>
            <person name="Fujiwara M."/>
            <person name="Mori M."/>
            <person name="Tomita M."/>
            <person name="Arakawa K."/>
        </authorList>
    </citation>
    <scope>NUCLEOTIDE SEQUENCE [LARGE SCALE GENOMIC DNA]</scope>
</reference>
<evidence type="ECO:0000313" key="2">
    <source>
        <dbReference type="Proteomes" id="UP000499080"/>
    </source>
</evidence>
<proteinExistence type="predicted"/>
<dbReference type="EMBL" id="BGPR01003563">
    <property type="protein sequence ID" value="GBM89689.1"/>
    <property type="molecule type" value="Genomic_DNA"/>
</dbReference>